<sequence>MMGNPSTCFLKGALLVSTALLQAQALWLGSCNKPLGVSTGDLGDSSLSASSSHHHTVGPHKARLGIDSVGGAWCPRNAVDTRQSEWLEVSLGDVPRLVTAVATQGRHAQGSGMEYTPAYTLHYWRPGMDDFMPYTASRAATNQTLLVGNRDTFTEVKNLLSRPVLATRVRLLPYSAHPRVVCLRLELYGCDYTDGVSSYSVVGKDVKGAVGGLGESEMGVGEGVLYDGRPGGLEEEEVMGLMDPPTATVTEGLIPAPSSPLVVNFKFDVMRRFKAITLLLVTSQLEKGVSIKLKVDFGSNSSHVDEVPVLGSWSWEDLSSSKEGTLQTTHNLTLSLKDRPGKLLTLNLVVDDVELNLQEIYFDSAPCGCLLEDYSRRRETVPEERTAERPAAAPEPPADVWAVYTARQHHTYMGVAVGFSVGVGLLVLVWVGVWLRRRRCKASSPSVFRRPPPDTLDMKSLMGGVGMNINNNNPTYEEGNHLLYDDLQRSPIVTPQGTLCSYKSRGSEVPVYATPTLLLAARTAPTTPTSGLPPPAPMTSPSNTQCTRSFTMPTVMPLPPPPPPPQQHQREQQIRVPQVTGPWLTCVYRGAPSPIPQGSSLLYLPPHNVTRTRTLASGAFATLSTGVVWKDGSGEGAKGPCSAALVTVSAPEVALQAQQHAQVLCRLSHDNVAGLMGVVVGGVGVTLVLEYQADAHLPEYLHARTLAPIDHHQEQEPDDNTISVESLVTMVTGVASGMAFLEARGVTHTDLSARNVLVVNGCLKVTQVGSALPRYSADYWRPPDGRGPAPLRWISPEALCKSMWSPSSDVWSFGVTVWEVVTLARRRPHHHLSDDLLFHALLQMHTHSATQPSTTTYRHPQVSLSGPAWCPQGLQEVMSACFRPNPSHRPTFQQILHTLQEENHLY</sequence>
<comment type="subcellular location">
    <subcellularLocation>
        <location evidence="1">Membrane</location>
        <topology evidence="1">Single-pass type I membrane protein</topology>
    </subcellularLocation>
</comment>
<dbReference type="AlphaFoldDB" id="A0AAV2QGQ3"/>
<feature type="non-terminal residue" evidence="8">
    <location>
        <position position="906"/>
    </location>
</feature>
<dbReference type="InterPro" id="IPR050122">
    <property type="entry name" value="RTK"/>
</dbReference>
<dbReference type="SUPFAM" id="SSF49785">
    <property type="entry name" value="Galactose-binding domain-like"/>
    <property type="match status" value="1"/>
</dbReference>
<dbReference type="GO" id="GO:0005886">
    <property type="term" value="C:plasma membrane"/>
    <property type="evidence" value="ECO:0007669"/>
    <property type="project" value="TreeGrafter"/>
</dbReference>
<dbReference type="GO" id="GO:0038062">
    <property type="term" value="F:protein tyrosine kinase collagen receptor activity"/>
    <property type="evidence" value="ECO:0007669"/>
    <property type="project" value="TreeGrafter"/>
</dbReference>
<keyword evidence="4" id="KW-0812">Transmembrane</keyword>
<dbReference type="PROSITE" id="PS00109">
    <property type="entry name" value="PROTEIN_KINASE_TYR"/>
    <property type="match status" value="1"/>
</dbReference>
<evidence type="ECO:0000256" key="3">
    <source>
        <dbReference type="SAM" id="MobiDB-lite"/>
    </source>
</evidence>
<dbReference type="SUPFAM" id="SSF56112">
    <property type="entry name" value="Protein kinase-like (PK-like)"/>
    <property type="match status" value="1"/>
</dbReference>
<dbReference type="Gene3D" id="2.60.120.1190">
    <property type="match status" value="1"/>
</dbReference>
<dbReference type="PROSITE" id="PS50022">
    <property type="entry name" value="FA58C_3"/>
    <property type="match status" value="1"/>
</dbReference>
<dbReference type="GO" id="GO:0005518">
    <property type="term" value="F:collagen binding"/>
    <property type="evidence" value="ECO:0007669"/>
    <property type="project" value="TreeGrafter"/>
</dbReference>
<evidence type="ECO:0000259" key="6">
    <source>
        <dbReference type="PROSITE" id="PS50011"/>
    </source>
</evidence>
<keyword evidence="5" id="KW-0732">Signal</keyword>
<proteinExistence type="predicted"/>
<dbReference type="InterPro" id="IPR008979">
    <property type="entry name" value="Galactose-bd-like_sf"/>
</dbReference>
<dbReference type="InterPro" id="IPR000719">
    <property type="entry name" value="Prot_kinase_dom"/>
</dbReference>
<dbReference type="GO" id="GO:0010976">
    <property type="term" value="P:positive regulation of neuron projection development"/>
    <property type="evidence" value="ECO:0007669"/>
    <property type="project" value="TreeGrafter"/>
</dbReference>
<keyword evidence="4" id="KW-0472">Membrane</keyword>
<evidence type="ECO:0008006" key="10">
    <source>
        <dbReference type="Google" id="ProtNLM"/>
    </source>
</evidence>
<evidence type="ECO:0000313" key="8">
    <source>
        <dbReference type="EMBL" id="CAL4084901.1"/>
    </source>
</evidence>
<dbReference type="InterPro" id="IPR001245">
    <property type="entry name" value="Ser-Thr/Tyr_kinase_cat_dom"/>
</dbReference>
<dbReference type="EMBL" id="CAXKWB010006904">
    <property type="protein sequence ID" value="CAL4084901.1"/>
    <property type="molecule type" value="Genomic_DNA"/>
</dbReference>
<dbReference type="PANTHER" id="PTHR24416">
    <property type="entry name" value="TYROSINE-PROTEIN KINASE RECEPTOR"/>
    <property type="match status" value="1"/>
</dbReference>
<evidence type="ECO:0000256" key="4">
    <source>
        <dbReference type="SAM" id="Phobius"/>
    </source>
</evidence>
<dbReference type="InterPro" id="IPR008266">
    <property type="entry name" value="Tyr_kinase_AS"/>
</dbReference>
<dbReference type="GO" id="GO:0043235">
    <property type="term" value="C:receptor complex"/>
    <property type="evidence" value="ECO:0007669"/>
    <property type="project" value="TreeGrafter"/>
</dbReference>
<evidence type="ECO:0000256" key="2">
    <source>
        <dbReference type="ARBA" id="ARBA00023170"/>
    </source>
</evidence>
<protein>
    <recommendedName>
        <fullName evidence="10">Discoidin domain-containing receptor 2-like</fullName>
    </recommendedName>
</protein>
<evidence type="ECO:0000256" key="1">
    <source>
        <dbReference type="ARBA" id="ARBA00004479"/>
    </source>
</evidence>
<dbReference type="Pfam" id="PF07714">
    <property type="entry name" value="PK_Tyr_Ser-Thr"/>
    <property type="match status" value="1"/>
</dbReference>
<accession>A0AAV2QGQ3</accession>
<dbReference type="PANTHER" id="PTHR24416:SF580">
    <property type="entry name" value="DISCOIDIN DOMAIN RECEPTOR, ISOFORM F"/>
    <property type="match status" value="1"/>
</dbReference>
<keyword evidence="2" id="KW-0675">Receptor</keyword>
<dbReference type="Gene3D" id="2.60.120.260">
    <property type="entry name" value="Galactose-binding domain-like"/>
    <property type="match status" value="1"/>
</dbReference>
<feature type="transmembrane region" description="Helical" evidence="4">
    <location>
        <begin position="412"/>
        <end position="435"/>
    </location>
</feature>
<feature type="chain" id="PRO_5043875626" description="Discoidin domain-containing receptor 2-like" evidence="5">
    <location>
        <begin position="26"/>
        <end position="906"/>
    </location>
</feature>
<dbReference type="PROSITE" id="PS50011">
    <property type="entry name" value="PROTEIN_KINASE_DOM"/>
    <property type="match status" value="1"/>
</dbReference>
<dbReference type="Pfam" id="PF00754">
    <property type="entry name" value="F5_F8_type_C"/>
    <property type="match status" value="1"/>
</dbReference>
<dbReference type="InterPro" id="IPR011009">
    <property type="entry name" value="Kinase-like_dom_sf"/>
</dbReference>
<feature type="signal peptide" evidence="5">
    <location>
        <begin position="1"/>
        <end position="25"/>
    </location>
</feature>
<evidence type="ECO:0000259" key="7">
    <source>
        <dbReference type="PROSITE" id="PS50022"/>
    </source>
</evidence>
<organism evidence="8 9">
    <name type="scientific">Meganyctiphanes norvegica</name>
    <name type="common">Northern krill</name>
    <name type="synonym">Thysanopoda norvegica</name>
    <dbReference type="NCBI Taxonomy" id="48144"/>
    <lineage>
        <taxon>Eukaryota</taxon>
        <taxon>Metazoa</taxon>
        <taxon>Ecdysozoa</taxon>
        <taxon>Arthropoda</taxon>
        <taxon>Crustacea</taxon>
        <taxon>Multicrustacea</taxon>
        <taxon>Malacostraca</taxon>
        <taxon>Eumalacostraca</taxon>
        <taxon>Eucarida</taxon>
        <taxon>Euphausiacea</taxon>
        <taxon>Euphausiidae</taxon>
        <taxon>Meganyctiphanes</taxon>
    </lineage>
</organism>
<dbReference type="SMART" id="SM00231">
    <property type="entry name" value="FA58C"/>
    <property type="match status" value="1"/>
</dbReference>
<keyword evidence="4" id="KW-1133">Transmembrane helix</keyword>
<gene>
    <name evidence="8" type="ORF">MNOR_LOCUS12552</name>
</gene>
<feature type="domain" description="F5/8 type C" evidence="7">
    <location>
        <begin position="31"/>
        <end position="190"/>
    </location>
</feature>
<dbReference type="InterPro" id="IPR000421">
    <property type="entry name" value="FA58C"/>
</dbReference>
<dbReference type="Gene3D" id="1.10.510.10">
    <property type="entry name" value="Transferase(Phosphotransferase) domain 1"/>
    <property type="match status" value="1"/>
</dbReference>
<dbReference type="PRINTS" id="PR00109">
    <property type="entry name" value="TYRKINASE"/>
</dbReference>
<comment type="caution">
    <text evidence="8">The sequence shown here is derived from an EMBL/GenBank/DDBJ whole genome shotgun (WGS) entry which is preliminary data.</text>
</comment>
<dbReference type="GO" id="GO:0051897">
    <property type="term" value="P:positive regulation of phosphatidylinositol 3-kinase/protein kinase B signal transduction"/>
    <property type="evidence" value="ECO:0007669"/>
    <property type="project" value="TreeGrafter"/>
</dbReference>
<keyword evidence="9" id="KW-1185">Reference proteome</keyword>
<feature type="domain" description="Protein kinase" evidence="6">
    <location>
        <begin position="609"/>
        <end position="906"/>
    </location>
</feature>
<feature type="region of interest" description="Disordered" evidence="3">
    <location>
        <begin position="525"/>
        <end position="545"/>
    </location>
</feature>
<dbReference type="PROSITE" id="PS01286">
    <property type="entry name" value="FA58C_2"/>
    <property type="match status" value="1"/>
</dbReference>
<dbReference type="GO" id="GO:0005524">
    <property type="term" value="F:ATP binding"/>
    <property type="evidence" value="ECO:0007669"/>
    <property type="project" value="InterPro"/>
</dbReference>
<evidence type="ECO:0000256" key="5">
    <source>
        <dbReference type="SAM" id="SignalP"/>
    </source>
</evidence>
<dbReference type="Proteomes" id="UP001497623">
    <property type="component" value="Unassembled WGS sequence"/>
</dbReference>
<evidence type="ECO:0000313" key="9">
    <source>
        <dbReference type="Proteomes" id="UP001497623"/>
    </source>
</evidence>
<name>A0AAV2QGQ3_MEGNR</name>
<reference evidence="8 9" key="1">
    <citation type="submission" date="2024-05" db="EMBL/GenBank/DDBJ databases">
        <authorList>
            <person name="Wallberg A."/>
        </authorList>
    </citation>
    <scope>NUCLEOTIDE SEQUENCE [LARGE SCALE GENOMIC DNA]</scope>
</reference>